<comment type="caution">
    <text evidence="11">The sequence shown here is derived from an EMBL/GenBank/DDBJ whole genome shotgun (WGS) entry which is preliminary data.</text>
</comment>
<sequence length="235" mass="28604">MSNCQNEIIEKKIKDFSQNISDPFFFLIQKMINSRFLNDEEEKERRKIEFRRKADQERKKRFFNEKIRLFGIDKKGIEVQKKEKEKERKEEEKEKKKMEKEILKHQEVLKKKEEEMSNVKKIIALQIQNENKQKRLNVKNDKENQVEHIGLVSKGVLIGESQSKPTRLDFRGLNYEEKNQISSQNSQLIEKQKEKKQKLIQKRKIIPLLNQEKFLIEKKRKYSRFNNKNKRKKVK</sequence>
<evidence type="ECO:0000256" key="6">
    <source>
        <dbReference type="ARBA" id="ARBA00023069"/>
    </source>
</evidence>
<dbReference type="InterPro" id="IPR008805">
    <property type="entry name" value="RIB43A"/>
</dbReference>
<evidence type="ECO:0000256" key="2">
    <source>
        <dbReference type="ARBA" id="ARBA00006875"/>
    </source>
</evidence>
<gene>
    <name evidence="11" type="ORF">M0811_07238</name>
</gene>
<evidence type="ECO:0000256" key="7">
    <source>
        <dbReference type="ARBA" id="ARBA00023212"/>
    </source>
</evidence>
<proteinExistence type="inferred from homology"/>
<evidence type="ECO:0000256" key="10">
    <source>
        <dbReference type="SAM" id="Coils"/>
    </source>
</evidence>
<dbReference type="AlphaFoldDB" id="A0A9Q0LLG8"/>
<evidence type="ECO:0000313" key="11">
    <source>
        <dbReference type="EMBL" id="KAJ5075666.1"/>
    </source>
</evidence>
<dbReference type="Proteomes" id="UP001149090">
    <property type="component" value="Unassembled WGS sequence"/>
</dbReference>
<dbReference type="EMBL" id="JAPDFW010000064">
    <property type="protein sequence ID" value="KAJ5075666.1"/>
    <property type="molecule type" value="Genomic_DNA"/>
</dbReference>
<evidence type="ECO:0000256" key="8">
    <source>
        <dbReference type="ARBA" id="ARBA00023273"/>
    </source>
</evidence>
<feature type="coiled-coil region" evidence="10">
    <location>
        <begin position="40"/>
        <end position="122"/>
    </location>
</feature>
<keyword evidence="12" id="KW-1185">Reference proteome</keyword>
<evidence type="ECO:0000313" key="12">
    <source>
        <dbReference type="Proteomes" id="UP001149090"/>
    </source>
</evidence>
<evidence type="ECO:0000256" key="9">
    <source>
        <dbReference type="ARBA" id="ARBA00046435"/>
    </source>
</evidence>
<evidence type="ECO:0000256" key="5">
    <source>
        <dbReference type="ARBA" id="ARBA00023054"/>
    </source>
</evidence>
<evidence type="ECO:0000256" key="4">
    <source>
        <dbReference type="ARBA" id="ARBA00022846"/>
    </source>
</evidence>
<keyword evidence="6" id="KW-0969">Cilium</keyword>
<reference evidence="11" key="1">
    <citation type="submission" date="2022-10" db="EMBL/GenBank/DDBJ databases">
        <title>Novel sulphate-reducing endosymbionts in the free-living metamonad Anaeramoeba.</title>
        <authorList>
            <person name="Jerlstrom-Hultqvist J."/>
            <person name="Cepicka I."/>
            <person name="Gallot-Lavallee L."/>
            <person name="Salas-Leiva D."/>
            <person name="Curtis B.A."/>
            <person name="Zahonova K."/>
            <person name="Pipaliya S."/>
            <person name="Dacks J."/>
            <person name="Roger A.J."/>
        </authorList>
    </citation>
    <scope>NUCLEOTIDE SEQUENCE</scope>
    <source>
        <strain evidence="11">BMAN</strain>
    </source>
</reference>
<evidence type="ECO:0000256" key="1">
    <source>
        <dbReference type="ARBA" id="ARBA00004611"/>
    </source>
</evidence>
<keyword evidence="3" id="KW-0963">Cytoplasm</keyword>
<dbReference type="Pfam" id="PF05914">
    <property type="entry name" value="RIB43A"/>
    <property type="match status" value="1"/>
</dbReference>
<evidence type="ECO:0000256" key="3">
    <source>
        <dbReference type="ARBA" id="ARBA00022490"/>
    </source>
</evidence>
<organism evidence="11 12">
    <name type="scientific">Anaeramoeba ignava</name>
    <name type="common">Anaerobic marine amoeba</name>
    <dbReference type="NCBI Taxonomy" id="1746090"/>
    <lineage>
        <taxon>Eukaryota</taxon>
        <taxon>Metamonada</taxon>
        <taxon>Anaeramoebidae</taxon>
        <taxon>Anaeramoeba</taxon>
    </lineage>
</organism>
<keyword evidence="8" id="KW-0966">Cell projection</keyword>
<accession>A0A9Q0LLG8</accession>
<keyword evidence="5 10" id="KW-0175">Coiled coil</keyword>
<comment type="subcellular location">
    <subcellularLocation>
        <location evidence="1">Cytoplasm</location>
        <location evidence="1">Cytoskeleton</location>
        <location evidence="1">Flagellum axoneme</location>
    </subcellularLocation>
</comment>
<protein>
    <submittedName>
        <fullName evidence="11">Uncharacterized protein</fullName>
    </submittedName>
</protein>
<keyword evidence="7" id="KW-0206">Cytoskeleton</keyword>
<comment type="subunit">
    <text evidence="9">Microtubule inner protein component of sperm flagellar doublet microtubules.</text>
</comment>
<keyword evidence="4" id="KW-0282">Flagellum</keyword>
<comment type="similarity">
    <text evidence="2">Belongs to the RIB43A family.</text>
</comment>
<name>A0A9Q0LLG8_ANAIG</name>